<evidence type="ECO:0000256" key="3">
    <source>
        <dbReference type="ARBA" id="ARBA00023002"/>
    </source>
</evidence>
<evidence type="ECO:0000256" key="2">
    <source>
        <dbReference type="ARBA" id="ARBA00022857"/>
    </source>
</evidence>
<dbReference type="EMBL" id="JBHSDJ010000128">
    <property type="protein sequence ID" value="MFC4248851.1"/>
    <property type="molecule type" value="Genomic_DNA"/>
</dbReference>
<dbReference type="PROSITE" id="PS00070">
    <property type="entry name" value="ALDEHYDE_DEHYDR_CYS"/>
    <property type="match status" value="1"/>
</dbReference>
<evidence type="ECO:0000256" key="1">
    <source>
        <dbReference type="ARBA" id="ARBA00009986"/>
    </source>
</evidence>
<keyword evidence="3" id="KW-0560">Oxidoreductase</keyword>
<dbReference type="AlphaFoldDB" id="A0ABD5P4K8"/>
<dbReference type="PANTHER" id="PTHR43217:SF1">
    <property type="entry name" value="SUCCINATE SEMIALDEHYDE DEHYDROGENASE [NAD(P)+] SAD"/>
    <property type="match status" value="1"/>
</dbReference>
<dbReference type="Proteomes" id="UP001595821">
    <property type="component" value="Unassembled WGS sequence"/>
</dbReference>
<evidence type="ECO:0000259" key="5">
    <source>
        <dbReference type="Pfam" id="PF00171"/>
    </source>
</evidence>
<dbReference type="Gene3D" id="3.40.605.10">
    <property type="entry name" value="Aldehyde Dehydrogenase, Chain A, domain 1"/>
    <property type="match status" value="1"/>
</dbReference>
<proteinExistence type="inferred from homology"/>
<comment type="similarity">
    <text evidence="1">Belongs to the aldehyde dehydrogenase family.</text>
</comment>
<gene>
    <name evidence="6" type="ORF">ACFOZ7_18295</name>
</gene>
<dbReference type="InterPro" id="IPR016161">
    <property type="entry name" value="Ald_DH/histidinol_DH"/>
</dbReference>
<dbReference type="RefSeq" id="WP_246966607.1">
    <property type="nucleotide sequence ID" value="NZ_CP095397.1"/>
</dbReference>
<dbReference type="GeneID" id="71854535"/>
<protein>
    <submittedName>
        <fullName evidence="6">NAD-dependent succinate-semialdehyde dehydrogenase</fullName>
    </submittedName>
</protein>
<dbReference type="InterPro" id="IPR016160">
    <property type="entry name" value="Ald_DH_CS_CYS"/>
</dbReference>
<sequence length="466" mass="50569">MSIESVDPATGEVLDRYESESADERDDLLERASETFAEWRDVDVVERCRLLENAADVLRENVDEYAELMTAEMGKPIAQSRSEVEKCAWVCSYYAEHAPEFLADEVVAGESDARTVVAYQPLGSVLAIMPWNFPFWQVFRFAAPNLAAGNVGVLKHASNVPGCARAIEDVFAEAGFPDGAFTSLLVGSSEVAEIIEDERIAAVTLTGSSGAGRSVAQTAGSELKKTVLELGGSDPFVVLEDAPMERTVEKAAQARLLNSGQSCIAAKRFIVVEDVYDEFVERFVEELDAWTVGDPTDEETGIGPQAREDLMEDLAEQVDETVEQGAEVELGGEPMDREGAFYPPTVLTEIPEGSPADTEELFGPVASVFRVADEDEALETANDTRFGLGASVWTEDVARGEAFARGFEAGCCFVNEIVKSDPRLPFGGVKESGYGRELAHHGIREFVNAKTIWVQHGAGEDEGLVE</sequence>
<dbReference type="FunFam" id="3.40.309.10:FF:000010">
    <property type="entry name" value="Gamma-aminobutyraldehyde dehydrogenase"/>
    <property type="match status" value="1"/>
</dbReference>
<evidence type="ECO:0000256" key="4">
    <source>
        <dbReference type="SAM" id="MobiDB-lite"/>
    </source>
</evidence>
<reference evidence="6 7" key="1">
    <citation type="journal article" date="2014" name="Int. J. Syst. Evol. Microbiol.">
        <title>Complete genome sequence of Corynebacterium casei LMG S-19264T (=DSM 44701T), isolated from a smear-ripened cheese.</title>
        <authorList>
            <consortium name="US DOE Joint Genome Institute (JGI-PGF)"/>
            <person name="Walter F."/>
            <person name="Albersmeier A."/>
            <person name="Kalinowski J."/>
            <person name="Ruckert C."/>
        </authorList>
    </citation>
    <scope>NUCLEOTIDE SEQUENCE [LARGE SCALE GENOMIC DNA]</scope>
    <source>
        <strain evidence="6 7">IBRC-M 10912</strain>
    </source>
</reference>
<dbReference type="Gene3D" id="3.40.309.10">
    <property type="entry name" value="Aldehyde Dehydrogenase, Chain A, domain 2"/>
    <property type="match status" value="1"/>
</dbReference>
<dbReference type="CDD" id="cd07100">
    <property type="entry name" value="ALDH_SSADH1_GabD1"/>
    <property type="match status" value="1"/>
</dbReference>
<dbReference type="FunFam" id="3.40.605.10:FF:000012">
    <property type="entry name" value="NAD-dependent succinate-semialdehyde dehydrogenase"/>
    <property type="match status" value="1"/>
</dbReference>
<dbReference type="GO" id="GO:0016491">
    <property type="term" value="F:oxidoreductase activity"/>
    <property type="evidence" value="ECO:0007669"/>
    <property type="project" value="UniProtKB-KW"/>
</dbReference>
<evidence type="ECO:0000313" key="6">
    <source>
        <dbReference type="EMBL" id="MFC4248851.1"/>
    </source>
</evidence>
<name>A0ABD5P4K8_9EURY</name>
<evidence type="ECO:0000313" key="7">
    <source>
        <dbReference type="Proteomes" id="UP001595821"/>
    </source>
</evidence>
<dbReference type="SUPFAM" id="SSF53720">
    <property type="entry name" value="ALDH-like"/>
    <property type="match status" value="1"/>
</dbReference>
<dbReference type="PANTHER" id="PTHR43217">
    <property type="entry name" value="SUCCINATE SEMIALDEHYDE DEHYDROGENASE [NAD(P)+] SAD"/>
    <property type="match status" value="1"/>
</dbReference>
<dbReference type="InterPro" id="IPR015590">
    <property type="entry name" value="Aldehyde_DH_dom"/>
</dbReference>
<dbReference type="InterPro" id="IPR016162">
    <property type="entry name" value="Ald_DH_N"/>
</dbReference>
<organism evidence="6 7">
    <name type="scientific">Natribaculum luteum</name>
    <dbReference type="NCBI Taxonomy" id="1586232"/>
    <lineage>
        <taxon>Archaea</taxon>
        <taxon>Methanobacteriati</taxon>
        <taxon>Methanobacteriota</taxon>
        <taxon>Stenosarchaea group</taxon>
        <taxon>Halobacteria</taxon>
        <taxon>Halobacteriales</taxon>
        <taxon>Natrialbaceae</taxon>
        <taxon>Natribaculum</taxon>
    </lineage>
</organism>
<dbReference type="Pfam" id="PF00171">
    <property type="entry name" value="Aldedh"/>
    <property type="match status" value="1"/>
</dbReference>
<dbReference type="InterPro" id="IPR044148">
    <property type="entry name" value="ALDH_GabD1-like"/>
</dbReference>
<comment type="caution">
    <text evidence="6">The sequence shown here is derived from an EMBL/GenBank/DDBJ whole genome shotgun (WGS) entry which is preliminary data.</text>
</comment>
<feature type="domain" description="Aldehyde dehydrogenase" evidence="5">
    <location>
        <begin position="3"/>
        <end position="452"/>
    </location>
</feature>
<dbReference type="InterPro" id="IPR047110">
    <property type="entry name" value="GABD/Sad-like"/>
</dbReference>
<accession>A0ABD5P4K8</accession>
<dbReference type="InterPro" id="IPR016163">
    <property type="entry name" value="Ald_DH_C"/>
</dbReference>
<keyword evidence="2" id="KW-0521">NADP</keyword>
<feature type="region of interest" description="Disordered" evidence="4">
    <location>
        <begin position="1"/>
        <end position="25"/>
    </location>
</feature>